<dbReference type="EMBL" id="FOLL01000010">
    <property type="protein sequence ID" value="SFC39161.1"/>
    <property type="molecule type" value="Genomic_DNA"/>
</dbReference>
<dbReference type="AlphaFoldDB" id="A0A1I1ITC4"/>
<feature type="signal peptide" evidence="1">
    <location>
        <begin position="1"/>
        <end position="19"/>
    </location>
</feature>
<name>A0A1I1ITC4_9SPHI</name>
<evidence type="ECO:0000313" key="4">
    <source>
        <dbReference type="Proteomes" id="UP000199577"/>
    </source>
</evidence>
<protein>
    <recommendedName>
        <fullName evidence="2">DUF6850 domain-containing protein</fullName>
    </recommendedName>
</protein>
<dbReference type="OrthoDB" id="831538at2"/>
<sequence>MKARLITALALAWAWAAQAQPAMDTVGNARALPLGVDSLSAFRLQGVRDNPVWLPSVDDGYNRITVSAAFDKGAFIPAQGSTQTQHYRTAAEGKTSWKGTRLYGRFAYDRVLEDSTRLRHQTRINPSAPVYFGSLRYNHYERSVYTFAVAGQRDALPGNLPVTLALDYRIGEHFSNNDPRGAISDFQLNLLGGVGYRQGPWEYHLSARYGYGRERVQVGFKNVKYTQNTENPLYINWYMNGYGNASQRISNPQRQYDDGFRRMGAGGHVRRQTGNGYWSADVGWLQEQQRFKRLDGTIQTYTLLNTYTLSQWRGVLTAVRQLGENRTIQADARVTLHAGSDFEPIYQAKNYTYSRVFADAGARIVSERWQYGARGGVEATDQRDGVAGVISTAGGLLASGYAERRLLLGGSRILRTGVAVQYRHALGNDLVFPALAETPFSKHVVYHDFLYRTASALTYGLSCGYAFPNGKGSRWDVSVSANYQRRGGLSGHALAAPSLPGADRFAGSVQLSWFF</sequence>
<dbReference type="Pfam" id="PF21012">
    <property type="entry name" value="DUF6850"/>
    <property type="match status" value="1"/>
</dbReference>
<keyword evidence="4" id="KW-1185">Reference proteome</keyword>
<evidence type="ECO:0000256" key="1">
    <source>
        <dbReference type="SAM" id="SignalP"/>
    </source>
</evidence>
<keyword evidence="1" id="KW-0732">Signal</keyword>
<feature type="domain" description="DUF6850" evidence="2">
    <location>
        <begin position="51"/>
        <end position="515"/>
    </location>
</feature>
<evidence type="ECO:0000259" key="2">
    <source>
        <dbReference type="Pfam" id="PF21012"/>
    </source>
</evidence>
<dbReference type="InterPro" id="IPR049236">
    <property type="entry name" value="DUF6850"/>
</dbReference>
<feature type="chain" id="PRO_5011784276" description="DUF6850 domain-containing protein" evidence="1">
    <location>
        <begin position="20"/>
        <end position="515"/>
    </location>
</feature>
<evidence type="ECO:0000313" key="3">
    <source>
        <dbReference type="EMBL" id="SFC39161.1"/>
    </source>
</evidence>
<reference evidence="3 4" key="1">
    <citation type="submission" date="2016-10" db="EMBL/GenBank/DDBJ databases">
        <authorList>
            <person name="de Groot N.N."/>
        </authorList>
    </citation>
    <scope>NUCLEOTIDE SEQUENCE [LARGE SCALE GENOMIC DNA]</scope>
    <source>
        <strain evidence="3 4">DSM 22900</strain>
    </source>
</reference>
<proteinExistence type="predicted"/>
<dbReference type="RefSeq" id="WP_090973749.1">
    <property type="nucleotide sequence ID" value="NZ_FOLL01000010.1"/>
</dbReference>
<dbReference type="Proteomes" id="UP000199577">
    <property type="component" value="Unassembled WGS sequence"/>
</dbReference>
<accession>A0A1I1ITC4</accession>
<dbReference type="STRING" id="623281.SAMN05421747_11022"/>
<organism evidence="3 4">
    <name type="scientific">Parapedobacter composti</name>
    <dbReference type="NCBI Taxonomy" id="623281"/>
    <lineage>
        <taxon>Bacteria</taxon>
        <taxon>Pseudomonadati</taxon>
        <taxon>Bacteroidota</taxon>
        <taxon>Sphingobacteriia</taxon>
        <taxon>Sphingobacteriales</taxon>
        <taxon>Sphingobacteriaceae</taxon>
        <taxon>Parapedobacter</taxon>
    </lineage>
</organism>
<gene>
    <name evidence="3" type="ORF">SAMN05421747_11022</name>
</gene>